<comment type="subcellular location">
    <subcellularLocation>
        <location evidence="1">Nucleus</location>
    </subcellularLocation>
</comment>
<dbReference type="InterPro" id="IPR044822">
    <property type="entry name" value="Myb_DNA-bind_4"/>
</dbReference>
<evidence type="ECO:0000256" key="4">
    <source>
        <dbReference type="ARBA" id="ARBA00023125"/>
    </source>
</evidence>
<dbReference type="GO" id="GO:0006355">
    <property type="term" value="P:regulation of DNA-templated transcription"/>
    <property type="evidence" value="ECO:0007669"/>
    <property type="project" value="UniProtKB-ARBA"/>
</dbReference>
<organism evidence="9 10">
    <name type="scientific">Hibiscus trionum</name>
    <name type="common">Flower of an hour</name>
    <dbReference type="NCBI Taxonomy" id="183268"/>
    <lineage>
        <taxon>Eukaryota</taxon>
        <taxon>Viridiplantae</taxon>
        <taxon>Streptophyta</taxon>
        <taxon>Embryophyta</taxon>
        <taxon>Tracheophyta</taxon>
        <taxon>Spermatophyta</taxon>
        <taxon>Magnoliopsida</taxon>
        <taxon>eudicotyledons</taxon>
        <taxon>Gunneridae</taxon>
        <taxon>Pentapetalae</taxon>
        <taxon>rosids</taxon>
        <taxon>malvids</taxon>
        <taxon>Malvales</taxon>
        <taxon>Malvaceae</taxon>
        <taxon>Malvoideae</taxon>
        <taxon>Hibiscus</taxon>
    </lineage>
</organism>
<evidence type="ECO:0000259" key="8">
    <source>
        <dbReference type="PROSITE" id="PS50090"/>
    </source>
</evidence>
<sequence>MFDGVPDQFHQFIGAVAASSPSPATARTTTTTTTTLLLPLSFTSFDPLFTSSSNSHHQYQLPPQFLQPLHQQKNNEESTSLVAMNMEINETDQRSMAEPIDNLHHHHHQQQQQQQQQAWSNDEVLALLRVRSSMETWFPEFTWEHVSRKLAELGFKRSAEKCKEKFEEESRYFNTINCSKNYRIFSELEQLCQAENPPPPPPSHHHHQEEEEEEAVVADESNKNVGKSREEEEEDNIGQNLGDDSRNIDELYQTSPANNNNAATSSDQDNKIASSKNKNKKNKRKRVRKLEMFKGFCEDIVNKLMVQQEEMHNKLLEDMVKRDEEKVAREEAWKKQELDRINMELELRAKAQAVAGDRQATIIKFLSKFSQNGSSKRQCLGIRVPNECSNPPFSASSSSVPVAENPNPIVHEQNKVDQVSTTTSSSMVHISMAENQSPQNPNPKTPQNPNSPLRVKKPPQNPTSNDKADDLGKRWPRDEVLALINLRSSLFNNGDPDKEGAAVKAPLWERISQGMLDLGYKRSAKRCKEKWENINKYFRKTKDVNKKRSLDSRTCPYFHQLSTLYGQGTLTGTAPSEGPENHPKLPETAGTDPSQSGADESTVQVPESDETETNNIIQVPGFEFEF</sequence>
<evidence type="ECO:0000256" key="1">
    <source>
        <dbReference type="ARBA" id="ARBA00004123"/>
    </source>
</evidence>
<dbReference type="AlphaFoldDB" id="A0A9W7LW03"/>
<dbReference type="CDD" id="cd12203">
    <property type="entry name" value="GT1"/>
    <property type="match status" value="1"/>
</dbReference>
<dbReference type="OrthoDB" id="691673at2759"/>
<accession>A0A9W7LW03</accession>
<dbReference type="PANTHER" id="PTHR21654:SF61">
    <property type="entry name" value="TRIHELIX TRANSCRIPTION FACTOR GTL2"/>
    <property type="match status" value="1"/>
</dbReference>
<evidence type="ECO:0000313" key="9">
    <source>
        <dbReference type="EMBL" id="GMI79204.1"/>
    </source>
</evidence>
<comment type="caution">
    <text evidence="9">The sequence shown here is derived from an EMBL/GenBank/DDBJ whole genome shotgun (WGS) entry which is preliminary data.</text>
</comment>
<dbReference type="InterPro" id="IPR001005">
    <property type="entry name" value="SANT/Myb"/>
</dbReference>
<dbReference type="GO" id="GO:0003677">
    <property type="term" value="F:DNA binding"/>
    <property type="evidence" value="ECO:0007669"/>
    <property type="project" value="UniProtKB-KW"/>
</dbReference>
<dbReference type="PANTHER" id="PTHR21654">
    <property type="entry name" value="FI21293P1"/>
    <property type="match status" value="1"/>
</dbReference>
<feature type="compositionally biased region" description="Low complexity" evidence="7">
    <location>
        <begin position="392"/>
        <end position="408"/>
    </location>
</feature>
<evidence type="ECO:0000256" key="7">
    <source>
        <dbReference type="SAM" id="MobiDB-lite"/>
    </source>
</evidence>
<dbReference type="PROSITE" id="PS50090">
    <property type="entry name" value="MYB_LIKE"/>
    <property type="match status" value="2"/>
</dbReference>
<dbReference type="GO" id="GO:0005634">
    <property type="term" value="C:nucleus"/>
    <property type="evidence" value="ECO:0007669"/>
    <property type="project" value="UniProtKB-SubCell"/>
</dbReference>
<evidence type="ECO:0000256" key="2">
    <source>
        <dbReference type="ARBA" id="ARBA00022737"/>
    </source>
</evidence>
<feature type="compositionally biased region" description="Polar residues" evidence="7">
    <location>
        <begin position="591"/>
        <end position="605"/>
    </location>
</feature>
<evidence type="ECO:0000256" key="6">
    <source>
        <dbReference type="ARBA" id="ARBA00023242"/>
    </source>
</evidence>
<feature type="compositionally biased region" description="Basic residues" evidence="7">
    <location>
        <begin position="277"/>
        <end position="286"/>
    </location>
</feature>
<dbReference type="Pfam" id="PF13837">
    <property type="entry name" value="Myb_DNA-bind_4"/>
    <property type="match status" value="2"/>
</dbReference>
<keyword evidence="3" id="KW-0805">Transcription regulation</keyword>
<keyword evidence="6" id="KW-0539">Nucleus</keyword>
<dbReference type="Gene3D" id="1.10.10.60">
    <property type="entry name" value="Homeodomain-like"/>
    <property type="match status" value="2"/>
</dbReference>
<dbReference type="FunFam" id="1.10.10.60:FF:000061">
    <property type="entry name" value="Trihelix transcription factor GT-2"/>
    <property type="match status" value="2"/>
</dbReference>
<evidence type="ECO:0000256" key="5">
    <source>
        <dbReference type="ARBA" id="ARBA00023163"/>
    </source>
</evidence>
<dbReference type="Proteomes" id="UP001165190">
    <property type="component" value="Unassembled WGS sequence"/>
</dbReference>
<dbReference type="EMBL" id="BSYR01000016">
    <property type="protein sequence ID" value="GMI79204.1"/>
    <property type="molecule type" value="Genomic_DNA"/>
</dbReference>
<feature type="region of interest" description="Disordered" evidence="7">
    <location>
        <begin position="568"/>
        <end position="626"/>
    </location>
</feature>
<keyword evidence="10" id="KW-1185">Reference proteome</keyword>
<evidence type="ECO:0000313" key="10">
    <source>
        <dbReference type="Proteomes" id="UP001165190"/>
    </source>
</evidence>
<feature type="compositionally biased region" description="Polar residues" evidence="7">
    <location>
        <begin position="264"/>
        <end position="275"/>
    </location>
</feature>
<keyword evidence="5" id="KW-0804">Transcription</keyword>
<keyword evidence="4" id="KW-0238">DNA-binding</keyword>
<protein>
    <submittedName>
        <fullName evidence="9">GT-2Like protein</fullName>
    </submittedName>
</protein>
<proteinExistence type="predicted"/>
<feature type="domain" description="Myb-like" evidence="8">
    <location>
        <begin position="111"/>
        <end position="170"/>
    </location>
</feature>
<feature type="domain" description="Myb-like" evidence="8">
    <location>
        <begin position="474"/>
        <end position="535"/>
    </location>
</feature>
<feature type="compositionally biased region" description="Polar residues" evidence="7">
    <location>
        <begin position="416"/>
        <end position="428"/>
    </location>
</feature>
<evidence type="ECO:0000256" key="3">
    <source>
        <dbReference type="ARBA" id="ARBA00023015"/>
    </source>
</evidence>
<feature type="region of interest" description="Disordered" evidence="7">
    <location>
        <begin position="193"/>
        <end position="286"/>
    </location>
</feature>
<feature type="region of interest" description="Disordered" evidence="7">
    <location>
        <begin position="392"/>
        <end position="474"/>
    </location>
</feature>
<dbReference type="SMART" id="SM00717">
    <property type="entry name" value="SANT"/>
    <property type="match status" value="2"/>
</dbReference>
<gene>
    <name evidence="9" type="ORF">HRI_001589700</name>
</gene>
<reference evidence="9" key="1">
    <citation type="submission" date="2023-05" db="EMBL/GenBank/DDBJ databases">
        <title>Genome and transcriptome analyses reveal genes involved in the formation of fine ridges on petal epidermal cells in Hibiscus trionum.</title>
        <authorList>
            <person name="Koshimizu S."/>
            <person name="Masuda S."/>
            <person name="Ishii T."/>
            <person name="Shirasu K."/>
            <person name="Hoshino A."/>
            <person name="Arita M."/>
        </authorList>
    </citation>
    <scope>NUCLEOTIDE SEQUENCE</scope>
    <source>
        <strain evidence="9">Hamamatsu line</strain>
    </source>
</reference>
<keyword evidence="2" id="KW-0677">Repeat</keyword>
<name>A0A9W7LW03_HIBTR</name>